<name>A0A0D8HNK9_9ACTN</name>
<feature type="region of interest" description="Disordered" evidence="2">
    <location>
        <begin position="210"/>
        <end position="231"/>
    </location>
</feature>
<evidence type="ECO:0000256" key="2">
    <source>
        <dbReference type="SAM" id="MobiDB-lite"/>
    </source>
</evidence>
<dbReference type="Pfam" id="PF07282">
    <property type="entry name" value="Cas12f1-like_TNB"/>
    <property type="match status" value="1"/>
</dbReference>
<dbReference type="OrthoDB" id="5244464at2"/>
<accession>A0A0D8HNK9</accession>
<proteinExistence type="predicted"/>
<gene>
    <name evidence="4" type="ORF">AXFE_04080</name>
</gene>
<dbReference type="EMBL" id="JXYS01000008">
    <property type="protein sequence ID" value="KJF18721.1"/>
    <property type="molecule type" value="Genomic_DNA"/>
</dbReference>
<evidence type="ECO:0000259" key="3">
    <source>
        <dbReference type="Pfam" id="PF07282"/>
    </source>
</evidence>
<dbReference type="InterPro" id="IPR010095">
    <property type="entry name" value="Cas12f1-like_TNB"/>
</dbReference>
<dbReference type="GO" id="GO:0003677">
    <property type="term" value="F:DNA binding"/>
    <property type="evidence" value="ECO:0007669"/>
    <property type="project" value="UniProtKB-KW"/>
</dbReference>
<dbReference type="STRING" id="1280514.AXFE_04080"/>
<feature type="domain" description="Cas12f1-like TNB" evidence="3">
    <location>
        <begin position="238"/>
        <end position="291"/>
    </location>
</feature>
<keyword evidence="1" id="KW-0238">DNA-binding</keyword>
<evidence type="ECO:0000313" key="4">
    <source>
        <dbReference type="EMBL" id="KJF18721.1"/>
    </source>
</evidence>
<dbReference type="Proteomes" id="UP000032360">
    <property type="component" value="Unassembled WGS sequence"/>
</dbReference>
<comment type="caution">
    <text evidence="4">The sequence shown here is derived from an EMBL/GenBank/DDBJ whole genome shotgun (WGS) entry which is preliminary data.</text>
</comment>
<keyword evidence="5" id="KW-1185">Reference proteome</keyword>
<organism evidence="4 5">
    <name type="scientific">Acidithrix ferrooxidans</name>
    <dbReference type="NCBI Taxonomy" id="1280514"/>
    <lineage>
        <taxon>Bacteria</taxon>
        <taxon>Bacillati</taxon>
        <taxon>Actinomycetota</taxon>
        <taxon>Acidimicrobiia</taxon>
        <taxon>Acidimicrobiales</taxon>
        <taxon>Acidimicrobiaceae</taxon>
        <taxon>Acidithrix</taxon>
    </lineage>
</organism>
<feature type="compositionally biased region" description="Polar residues" evidence="2">
    <location>
        <begin position="340"/>
        <end position="370"/>
    </location>
</feature>
<dbReference type="AlphaFoldDB" id="A0A0D8HNK9"/>
<feature type="region of interest" description="Disordered" evidence="2">
    <location>
        <begin position="331"/>
        <end position="370"/>
    </location>
</feature>
<protein>
    <submittedName>
        <fullName evidence="4">Putative transposase</fullName>
    </submittedName>
</protein>
<feature type="compositionally biased region" description="Basic residues" evidence="2">
    <location>
        <begin position="211"/>
        <end position="221"/>
    </location>
</feature>
<evidence type="ECO:0000256" key="1">
    <source>
        <dbReference type="ARBA" id="ARBA00023125"/>
    </source>
</evidence>
<sequence>MQGMKIRSPWRKKNYRPLSFSKNSGWRISKGQLHLSLGRGRPRIDLSIPTVLDSATGEEVDPGLWGEIQLCWDRDKRRFSLHIPYETLREVSVGDALSAIDEGIINSMALATWVDDKTIDVTIINGREAPAIKRQRNKAVGQLQHKISKCKNGSKKHKRLVTAKKKINSKAKLSLRDFDHQVSNKAANHVISHNTARVIVGDVRGIEKETKSKRRMGRHGRQQLSQWSRGRQERYLKDKTGLDLDFLNESGSTKTCPACLTRNRPSGRPYRCKNPICGFTCHRDAVGAINILQKALCGEYTPIGPDIKVRVTYLRAVERWSLDQREAHPKVQCRKARARSSAQNRALSEATQISKPKLANSSTSTDSSVPDQLVVVA</sequence>
<evidence type="ECO:0000313" key="5">
    <source>
        <dbReference type="Proteomes" id="UP000032360"/>
    </source>
</evidence>
<dbReference type="RefSeq" id="WP_052604217.1">
    <property type="nucleotide sequence ID" value="NZ_JXYS01000008.1"/>
</dbReference>
<reference evidence="4 5" key="1">
    <citation type="submission" date="2015-01" db="EMBL/GenBank/DDBJ databases">
        <title>Draft genome of the acidophilic iron oxidizer Acidithrix ferrooxidans strain Py-F3.</title>
        <authorList>
            <person name="Poehlein A."/>
            <person name="Eisen S."/>
            <person name="Schloemann M."/>
            <person name="Johnson B.D."/>
            <person name="Daniel R."/>
            <person name="Muehling M."/>
        </authorList>
    </citation>
    <scope>NUCLEOTIDE SEQUENCE [LARGE SCALE GENOMIC DNA]</scope>
    <source>
        <strain evidence="4 5">Py-F3</strain>
    </source>
</reference>